<feature type="transmembrane region" description="Helical" evidence="1">
    <location>
        <begin position="42"/>
        <end position="61"/>
    </location>
</feature>
<dbReference type="AlphaFoldDB" id="A0A840IHV5"/>
<keyword evidence="1" id="KW-1133">Transmembrane helix</keyword>
<keyword evidence="1" id="KW-0812">Transmembrane</keyword>
<dbReference type="EMBL" id="JACHNU010000007">
    <property type="protein sequence ID" value="MBB4664359.1"/>
    <property type="molecule type" value="Genomic_DNA"/>
</dbReference>
<accession>A0A840IHV5</accession>
<gene>
    <name evidence="2" type="ORF">BDZ31_003970</name>
</gene>
<dbReference type="RefSeq" id="WP_183344367.1">
    <property type="nucleotide sequence ID" value="NZ_JACHNU010000007.1"/>
</dbReference>
<protein>
    <submittedName>
        <fullName evidence="2">Uncharacterized protein</fullName>
    </submittedName>
</protein>
<reference evidence="2 3" key="1">
    <citation type="submission" date="2020-08" db="EMBL/GenBank/DDBJ databases">
        <title>Genomic Encyclopedia of Archaeal and Bacterial Type Strains, Phase II (KMG-II): from individual species to whole genera.</title>
        <authorList>
            <person name="Goeker M."/>
        </authorList>
    </citation>
    <scope>NUCLEOTIDE SEQUENCE [LARGE SCALE GENOMIC DNA]</scope>
    <source>
        <strain evidence="2 3">DSM 23288</strain>
    </source>
</reference>
<sequence length="174" mass="18823">MLGWRLASRSRTRQRLVLGAESGRPQNSPGARARRRSLRRRLVLGAAAAVALTAAGCGGAYSDLLAIERTGSLPDARVSFVINDGGTIRCDGGEEEQLPSKLLLEARDIVDALRAEFEARTVYPRSSSALLRFRAETADGEMAFSDVDGPRDPDVARLVLLVRRTAQQMCGTAR</sequence>
<keyword evidence="1" id="KW-0472">Membrane</keyword>
<evidence type="ECO:0000313" key="3">
    <source>
        <dbReference type="Proteomes" id="UP000585272"/>
    </source>
</evidence>
<dbReference type="Proteomes" id="UP000585272">
    <property type="component" value="Unassembled WGS sequence"/>
</dbReference>
<evidence type="ECO:0000313" key="2">
    <source>
        <dbReference type="EMBL" id="MBB4664359.1"/>
    </source>
</evidence>
<keyword evidence="3" id="KW-1185">Reference proteome</keyword>
<evidence type="ECO:0000256" key="1">
    <source>
        <dbReference type="SAM" id="Phobius"/>
    </source>
</evidence>
<organism evidence="2 3">
    <name type="scientific">Conexibacter arvalis</name>
    <dbReference type="NCBI Taxonomy" id="912552"/>
    <lineage>
        <taxon>Bacteria</taxon>
        <taxon>Bacillati</taxon>
        <taxon>Actinomycetota</taxon>
        <taxon>Thermoleophilia</taxon>
        <taxon>Solirubrobacterales</taxon>
        <taxon>Conexibacteraceae</taxon>
        <taxon>Conexibacter</taxon>
    </lineage>
</organism>
<name>A0A840IHV5_9ACTN</name>
<proteinExistence type="predicted"/>
<comment type="caution">
    <text evidence="2">The sequence shown here is derived from an EMBL/GenBank/DDBJ whole genome shotgun (WGS) entry which is preliminary data.</text>
</comment>